<gene>
    <name evidence="3" type="ORF">SAMN05443637_11579</name>
</gene>
<dbReference type="PANTHER" id="PTHR14911:SF13">
    <property type="entry name" value="TRNA (GUANINE(6)-N2)-METHYLTRANSFERASE THUMP3"/>
    <property type="match status" value="1"/>
</dbReference>
<dbReference type="RefSeq" id="WP_073458545.1">
    <property type="nucleotide sequence ID" value="NZ_CALGVN010000033.1"/>
</dbReference>
<evidence type="ECO:0000256" key="1">
    <source>
        <dbReference type="SAM" id="MobiDB-lite"/>
    </source>
</evidence>
<dbReference type="OrthoDB" id="9791556at2"/>
<accession>A0A1M6WSC0</accession>
<dbReference type="Gene3D" id="3.40.50.150">
    <property type="entry name" value="Vaccinia Virus protein VP39"/>
    <property type="match status" value="1"/>
</dbReference>
<feature type="region of interest" description="Disordered" evidence="1">
    <location>
        <begin position="1"/>
        <end position="28"/>
    </location>
</feature>
<dbReference type="Proteomes" id="UP000184363">
    <property type="component" value="Unassembled WGS sequence"/>
</dbReference>
<dbReference type="InterPro" id="IPR000241">
    <property type="entry name" value="RlmKL-like_Mtase"/>
</dbReference>
<reference evidence="3 4" key="1">
    <citation type="submission" date="2016-11" db="EMBL/GenBank/DDBJ databases">
        <authorList>
            <person name="Jaros S."/>
            <person name="Januszkiewicz K."/>
            <person name="Wedrychowicz H."/>
        </authorList>
    </citation>
    <scope>NUCLEOTIDE SEQUENCE [LARGE SCALE GENOMIC DNA]</scope>
    <source>
        <strain evidence="3 4">DSM 43832</strain>
    </source>
</reference>
<keyword evidence="3" id="KW-0489">Methyltransferase</keyword>
<dbReference type="AlphaFoldDB" id="A0A1M6WSC0"/>
<dbReference type="STRING" id="1848.SAMN05443637_11579"/>
<name>A0A1M6WSC0_PSETH</name>
<dbReference type="Pfam" id="PF01170">
    <property type="entry name" value="UPF0020"/>
    <property type="match status" value="1"/>
</dbReference>
<dbReference type="GO" id="GO:0003676">
    <property type="term" value="F:nucleic acid binding"/>
    <property type="evidence" value="ECO:0007669"/>
    <property type="project" value="InterPro"/>
</dbReference>
<dbReference type="SUPFAM" id="SSF53335">
    <property type="entry name" value="S-adenosyl-L-methionine-dependent methyltransferases"/>
    <property type="match status" value="1"/>
</dbReference>
<organism evidence="3 4">
    <name type="scientific">Pseudonocardia thermophila</name>
    <dbReference type="NCBI Taxonomy" id="1848"/>
    <lineage>
        <taxon>Bacteria</taxon>
        <taxon>Bacillati</taxon>
        <taxon>Actinomycetota</taxon>
        <taxon>Actinomycetes</taxon>
        <taxon>Pseudonocardiales</taxon>
        <taxon>Pseudonocardiaceae</taxon>
        <taxon>Pseudonocardia</taxon>
    </lineage>
</organism>
<keyword evidence="4" id="KW-1185">Reference proteome</keyword>
<proteinExistence type="predicted"/>
<evidence type="ECO:0000313" key="3">
    <source>
        <dbReference type="EMBL" id="SHK96633.1"/>
    </source>
</evidence>
<sequence length="367" mass="39731">MARGTRPSTRPARRSGAPPRKKAKEKTGRRVEFSFLPGLEDVVRDELRSVVGDKPVTRVREDAVAATVAGPLHTLMALRTVVAPFLVLHADVPRPASFLDGSLFPQLVATVREAATADSRAVSHSFRIDAAGRDSAVYRRIAEQLAAATRMRHDPEEGTTLLRFRRSGAGWDVLVRLGNRPLSARAWRRAGYVAAANATVAAAMVRLSKPRPDDRVAALMCGSGTILVERLLAARARCAVGVDLAADAIAAARENLAGAGLTGRATLYTSDIADDDWAAAGPFDVLLSDPPWGDKIGDHAHNEELHTLLLRRAHDVAAPGARLVVLTHEIKIMGRCVAAAADLWQPVSEQRVFNKGHHPRIYVLRRR</sequence>
<dbReference type="InterPro" id="IPR029063">
    <property type="entry name" value="SAM-dependent_MTases_sf"/>
</dbReference>
<keyword evidence="3" id="KW-0808">Transferase</keyword>
<feature type="domain" description="Ribosomal RNA large subunit methyltransferase K/L-like methyltransferase" evidence="2">
    <location>
        <begin position="185"/>
        <end position="358"/>
    </location>
</feature>
<evidence type="ECO:0000313" key="4">
    <source>
        <dbReference type="Proteomes" id="UP000184363"/>
    </source>
</evidence>
<dbReference type="CDD" id="cd02440">
    <property type="entry name" value="AdoMet_MTases"/>
    <property type="match status" value="1"/>
</dbReference>
<dbReference type="GO" id="GO:0030488">
    <property type="term" value="P:tRNA methylation"/>
    <property type="evidence" value="ECO:0007669"/>
    <property type="project" value="TreeGrafter"/>
</dbReference>
<dbReference type="InterPro" id="IPR002052">
    <property type="entry name" value="DNA_methylase_N6_adenine_CS"/>
</dbReference>
<evidence type="ECO:0000259" key="2">
    <source>
        <dbReference type="Pfam" id="PF01170"/>
    </source>
</evidence>
<dbReference type="EMBL" id="FRAP01000015">
    <property type="protein sequence ID" value="SHK96633.1"/>
    <property type="molecule type" value="Genomic_DNA"/>
</dbReference>
<dbReference type="GO" id="GO:0016423">
    <property type="term" value="F:tRNA (guanine) methyltransferase activity"/>
    <property type="evidence" value="ECO:0007669"/>
    <property type="project" value="TreeGrafter"/>
</dbReference>
<dbReference type="PANTHER" id="PTHR14911">
    <property type="entry name" value="THUMP DOMAIN-CONTAINING"/>
    <property type="match status" value="1"/>
</dbReference>
<protein>
    <submittedName>
        <fullName evidence="3">23S rRNA G2445 N2-methylase RlmL</fullName>
    </submittedName>
</protein>
<dbReference type="PROSITE" id="PS00092">
    <property type="entry name" value="N6_MTASE"/>
    <property type="match status" value="1"/>
</dbReference>